<dbReference type="SMART" id="SM00342">
    <property type="entry name" value="HTH_ARAC"/>
    <property type="match status" value="1"/>
</dbReference>
<evidence type="ECO:0000259" key="4">
    <source>
        <dbReference type="PROSITE" id="PS01124"/>
    </source>
</evidence>
<dbReference type="InterPro" id="IPR018062">
    <property type="entry name" value="HTH_AraC-typ_CS"/>
</dbReference>
<dbReference type="Pfam" id="PF12833">
    <property type="entry name" value="HTH_18"/>
    <property type="match status" value="1"/>
</dbReference>
<dbReference type="GO" id="GO:0003700">
    <property type="term" value="F:DNA-binding transcription factor activity"/>
    <property type="evidence" value="ECO:0007669"/>
    <property type="project" value="InterPro"/>
</dbReference>
<comment type="caution">
    <text evidence="5">The sequence shown here is derived from an EMBL/GenBank/DDBJ whole genome shotgun (WGS) entry which is preliminary data.</text>
</comment>
<keyword evidence="6" id="KW-1185">Reference proteome</keyword>
<sequence length="263" mass="31028">MQSNSLEGIFVEQDLQYTQYLDSMRSYTERNQADKALILIGYVERDFIRFYRAGKVEKGIQFAQENLARSKTLLNKLTPEEKVAQLHALVDILSFEGIQNHVEIYDFIHLRTRYHQKLVSLPFNQKKYIPLMRKIAEDFGELTKKDGLSYSHRLESTLDVIYYVNSHLQQKLTVKKVLSHVTNRCNTNVVQQGFNIEMKMSIRDYINAKRIQESQRILLTSDTSIRDISQELNFYDAADFSRRFKREIGMTPLEYRQQHSEID</sequence>
<evidence type="ECO:0000313" key="6">
    <source>
        <dbReference type="Proteomes" id="UP000051302"/>
    </source>
</evidence>
<dbReference type="Gene3D" id="1.10.10.60">
    <property type="entry name" value="Homeodomain-like"/>
    <property type="match status" value="1"/>
</dbReference>
<dbReference type="InterPro" id="IPR009057">
    <property type="entry name" value="Homeodomain-like_sf"/>
</dbReference>
<dbReference type="AlphaFoldDB" id="A0A0R1WH66"/>
<accession>A0A0R1WH66</accession>
<keyword evidence="3" id="KW-0804">Transcription</keyword>
<dbReference type="PANTHER" id="PTHR43280">
    <property type="entry name" value="ARAC-FAMILY TRANSCRIPTIONAL REGULATOR"/>
    <property type="match status" value="1"/>
</dbReference>
<feature type="domain" description="HTH araC/xylS-type" evidence="4">
    <location>
        <begin position="158"/>
        <end position="258"/>
    </location>
</feature>
<dbReference type="PROSITE" id="PS00041">
    <property type="entry name" value="HTH_ARAC_FAMILY_1"/>
    <property type="match status" value="1"/>
</dbReference>
<dbReference type="InterPro" id="IPR018060">
    <property type="entry name" value="HTH_AraC"/>
</dbReference>
<organism evidence="5 6">
    <name type="scientific">Companilactobacillus nantensis DSM 16982</name>
    <dbReference type="NCBI Taxonomy" id="1423774"/>
    <lineage>
        <taxon>Bacteria</taxon>
        <taxon>Bacillati</taxon>
        <taxon>Bacillota</taxon>
        <taxon>Bacilli</taxon>
        <taxon>Lactobacillales</taxon>
        <taxon>Lactobacillaceae</taxon>
        <taxon>Companilactobacillus</taxon>
    </lineage>
</organism>
<keyword evidence="2 5" id="KW-0238">DNA-binding</keyword>
<dbReference type="GO" id="GO:0043565">
    <property type="term" value="F:sequence-specific DNA binding"/>
    <property type="evidence" value="ECO:0007669"/>
    <property type="project" value="InterPro"/>
</dbReference>
<dbReference type="EMBL" id="AZFV01000010">
    <property type="protein sequence ID" value="KRM17314.1"/>
    <property type="molecule type" value="Genomic_DNA"/>
</dbReference>
<evidence type="ECO:0000256" key="3">
    <source>
        <dbReference type="ARBA" id="ARBA00023163"/>
    </source>
</evidence>
<evidence type="ECO:0000256" key="2">
    <source>
        <dbReference type="ARBA" id="ARBA00023125"/>
    </source>
</evidence>
<dbReference type="PANTHER" id="PTHR43280:SF28">
    <property type="entry name" value="HTH-TYPE TRANSCRIPTIONAL ACTIVATOR RHAS"/>
    <property type="match status" value="1"/>
</dbReference>
<gene>
    <name evidence="5" type="ORF">FD31_GL000202</name>
</gene>
<dbReference type="SUPFAM" id="SSF46689">
    <property type="entry name" value="Homeodomain-like"/>
    <property type="match status" value="1"/>
</dbReference>
<dbReference type="PROSITE" id="PS01124">
    <property type="entry name" value="HTH_ARAC_FAMILY_2"/>
    <property type="match status" value="1"/>
</dbReference>
<reference evidence="5 6" key="1">
    <citation type="journal article" date="2015" name="Genome Announc.">
        <title>Expanding the biotechnology potential of lactobacilli through comparative genomics of 213 strains and associated genera.</title>
        <authorList>
            <person name="Sun Z."/>
            <person name="Harris H.M."/>
            <person name="McCann A."/>
            <person name="Guo C."/>
            <person name="Argimon S."/>
            <person name="Zhang W."/>
            <person name="Yang X."/>
            <person name="Jeffery I.B."/>
            <person name="Cooney J.C."/>
            <person name="Kagawa T.F."/>
            <person name="Liu W."/>
            <person name="Song Y."/>
            <person name="Salvetti E."/>
            <person name="Wrobel A."/>
            <person name="Rasinkangas P."/>
            <person name="Parkhill J."/>
            <person name="Rea M.C."/>
            <person name="O'Sullivan O."/>
            <person name="Ritari J."/>
            <person name="Douillard F.P."/>
            <person name="Paul Ross R."/>
            <person name="Yang R."/>
            <person name="Briner A.E."/>
            <person name="Felis G.E."/>
            <person name="de Vos W.M."/>
            <person name="Barrangou R."/>
            <person name="Klaenhammer T.R."/>
            <person name="Caufield P.W."/>
            <person name="Cui Y."/>
            <person name="Zhang H."/>
            <person name="O'Toole P.W."/>
        </authorList>
    </citation>
    <scope>NUCLEOTIDE SEQUENCE [LARGE SCALE GENOMIC DNA]</scope>
    <source>
        <strain evidence="5 6">DSM 16982</strain>
    </source>
</reference>
<name>A0A0R1WH66_9LACO</name>
<dbReference type="STRING" id="1423774.FD31_GL000202"/>
<protein>
    <submittedName>
        <fullName evidence="5">DNA-binding response regulator</fullName>
    </submittedName>
</protein>
<evidence type="ECO:0000313" key="5">
    <source>
        <dbReference type="EMBL" id="KRM17314.1"/>
    </source>
</evidence>
<dbReference type="PATRIC" id="fig|1423774.3.peg.206"/>
<dbReference type="Proteomes" id="UP000051302">
    <property type="component" value="Unassembled WGS sequence"/>
</dbReference>
<proteinExistence type="predicted"/>
<evidence type="ECO:0000256" key="1">
    <source>
        <dbReference type="ARBA" id="ARBA00023015"/>
    </source>
</evidence>
<keyword evidence="1" id="KW-0805">Transcription regulation</keyword>